<dbReference type="InterPro" id="IPR029058">
    <property type="entry name" value="AB_hydrolase_fold"/>
</dbReference>
<dbReference type="Proteomes" id="UP000824120">
    <property type="component" value="Chromosome 3"/>
</dbReference>
<dbReference type="EMBL" id="JACXVP010000003">
    <property type="protein sequence ID" value="KAG5614738.1"/>
    <property type="molecule type" value="Genomic_DNA"/>
</dbReference>
<dbReference type="OrthoDB" id="408373at2759"/>
<dbReference type="Gene3D" id="3.40.50.1820">
    <property type="entry name" value="alpha/beta hydrolase"/>
    <property type="match status" value="1"/>
</dbReference>
<dbReference type="InterPro" id="IPR045889">
    <property type="entry name" value="MES/HNL"/>
</dbReference>
<sequence>MEKGNKNHFVLVHGACHGAWCWYKVVTILRISQMVKPFPQNPLLRVYKTIKLHLLKISSTATCQHYFNIIPTH</sequence>
<dbReference type="GO" id="GO:0080031">
    <property type="term" value="F:methyl salicylate esterase activity"/>
    <property type="evidence" value="ECO:0007669"/>
    <property type="project" value="TreeGrafter"/>
</dbReference>
<dbReference type="GO" id="GO:0080032">
    <property type="term" value="F:methyl jasmonate esterase activity"/>
    <property type="evidence" value="ECO:0007669"/>
    <property type="project" value="TreeGrafter"/>
</dbReference>
<dbReference type="GO" id="GO:0009694">
    <property type="term" value="P:jasmonic acid metabolic process"/>
    <property type="evidence" value="ECO:0007669"/>
    <property type="project" value="TreeGrafter"/>
</dbReference>
<evidence type="ECO:0000313" key="1">
    <source>
        <dbReference type="EMBL" id="KAG5614738.1"/>
    </source>
</evidence>
<keyword evidence="2" id="KW-1185">Reference proteome</keyword>
<name>A0A9J5ZRR1_SOLCO</name>
<comment type="caution">
    <text evidence="1">The sequence shown here is derived from an EMBL/GenBank/DDBJ whole genome shotgun (WGS) entry which is preliminary data.</text>
</comment>
<dbReference type="GO" id="GO:0009696">
    <property type="term" value="P:salicylic acid metabolic process"/>
    <property type="evidence" value="ECO:0007669"/>
    <property type="project" value="TreeGrafter"/>
</dbReference>
<gene>
    <name evidence="1" type="ORF">H5410_014562</name>
</gene>
<proteinExistence type="predicted"/>
<reference evidence="1 2" key="1">
    <citation type="submission" date="2020-09" db="EMBL/GenBank/DDBJ databases">
        <title>De no assembly of potato wild relative species, Solanum commersonii.</title>
        <authorList>
            <person name="Cho K."/>
        </authorList>
    </citation>
    <scope>NUCLEOTIDE SEQUENCE [LARGE SCALE GENOMIC DNA]</scope>
    <source>
        <strain evidence="1">LZ3.2</strain>
        <tissue evidence="1">Leaf</tissue>
    </source>
</reference>
<accession>A0A9J5ZRR1</accession>
<dbReference type="AlphaFoldDB" id="A0A9J5ZRR1"/>
<protein>
    <submittedName>
        <fullName evidence="1">Uncharacterized protein</fullName>
    </submittedName>
</protein>
<dbReference type="GO" id="GO:0080030">
    <property type="term" value="F:methyl indole-3-acetate esterase activity"/>
    <property type="evidence" value="ECO:0007669"/>
    <property type="project" value="TreeGrafter"/>
</dbReference>
<evidence type="ECO:0000313" key="2">
    <source>
        <dbReference type="Proteomes" id="UP000824120"/>
    </source>
</evidence>
<dbReference type="PANTHER" id="PTHR10992">
    <property type="entry name" value="METHYLESTERASE FAMILY MEMBER"/>
    <property type="match status" value="1"/>
</dbReference>
<dbReference type="PANTHER" id="PTHR10992:SF1066">
    <property type="entry name" value="METHYL JASMONATE ESTERASE 1"/>
    <property type="match status" value="1"/>
</dbReference>
<organism evidence="1 2">
    <name type="scientific">Solanum commersonii</name>
    <name type="common">Commerson's wild potato</name>
    <name type="synonym">Commerson's nightshade</name>
    <dbReference type="NCBI Taxonomy" id="4109"/>
    <lineage>
        <taxon>Eukaryota</taxon>
        <taxon>Viridiplantae</taxon>
        <taxon>Streptophyta</taxon>
        <taxon>Embryophyta</taxon>
        <taxon>Tracheophyta</taxon>
        <taxon>Spermatophyta</taxon>
        <taxon>Magnoliopsida</taxon>
        <taxon>eudicotyledons</taxon>
        <taxon>Gunneridae</taxon>
        <taxon>Pentapetalae</taxon>
        <taxon>asterids</taxon>
        <taxon>lamiids</taxon>
        <taxon>Solanales</taxon>
        <taxon>Solanaceae</taxon>
        <taxon>Solanoideae</taxon>
        <taxon>Solaneae</taxon>
        <taxon>Solanum</taxon>
    </lineage>
</organism>